<dbReference type="EMBL" id="BLJN01000002">
    <property type="protein sequence ID" value="GFE80353.1"/>
    <property type="molecule type" value="Genomic_DNA"/>
</dbReference>
<protein>
    <recommendedName>
        <fullName evidence="4">Zinc-finger domain-containing protein</fullName>
    </recommendedName>
</protein>
<keyword evidence="1" id="KW-0812">Transmembrane</keyword>
<evidence type="ECO:0008006" key="4">
    <source>
        <dbReference type="Google" id="ProtNLM"/>
    </source>
</evidence>
<dbReference type="Proteomes" id="UP000445000">
    <property type="component" value="Unassembled WGS sequence"/>
</dbReference>
<reference evidence="3" key="1">
    <citation type="submission" date="2020-01" db="EMBL/GenBank/DDBJ databases">
        <title>'Steroidobacter agaridevorans' sp. nov., agar-degrading bacteria isolated from rhizosphere soils.</title>
        <authorList>
            <person name="Ikenaga M."/>
            <person name="Kataoka M."/>
            <person name="Murouchi A."/>
            <person name="Katsuragi S."/>
            <person name="Sakai M."/>
        </authorList>
    </citation>
    <scope>NUCLEOTIDE SEQUENCE [LARGE SCALE GENOMIC DNA]</scope>
    <source>
        <strain evidence="3">YU21-B</strain>
    </source>
</reference>
<feature type="transmembrane region" description="Helical" evidence="1">
    <location>
        <begin position="78"/>
        <end position="100"/>
    </location>
</feature>
<keyword evidence="3" id="KW-1185">Reference proteome</keyword>
<organism evidence="2 3">
    <name type="scientific">Steroidobacter agaridevorans</name>
    <dbReference type="NCBI Taxonomy" id="2695856"/>
    <lineage>
        <taxon>Bacteria</taxon>
        <taxon>Pseudomonadati</taxon>
        <taxon>Pseudomonadota</taxon>
        <taxon>Gammaproteobacteria</taxon>
        <taxon>Steroidobacterales</taxon>
        <taxon>Steroidobacteraceae</taxon>
        <taxon>Steroidobacter</taxon>
    </lineage>
</organism>
<dbReference type="RefSeq" id="WP_161812050.1">
    <property type="nucleotide sequence ID" value="NZ_BLJN01000002.1"/>
</dbReference>
<comment type="caution">
    <text evidence="2">The sequence shown here is derived from an EMBL/GenBank/DDBJ whole genome shotgun (WGS) entry which is preliminary data.</text>
</comment>
<accession>A0A829YBM1</accession>
<evidence type="ECO:0000313" key="3">
    <source>
        <dbReference type="Proteomes" id="UP000445000"/>
    </source>
</evidence>
<name>A0A829YBM1_9GAMM</name>
<dbReference type="AlphaFoldDB" id="A0A829YBM1"/>
<evidence type="ECO:0000313" key="2">
    <source>
        <dbReference type="EMBL" id="GFE80353.1"/>
    </source>
</evidence>
<proteinExistence type="predicted"/>
<keyword evidence="1" id="KW-1133">Transmembrane helix</keyword>
<gene>
    <name evidence="2" type="ORF">GCM10011487_23530</name>
</gene>
<keyword evidence="1" id="KW-0472">Membrane</keyword>
<evidence type="ECO:0000256" key="1">
    <source>
        <dbReference type="SAM" id="Phobius"/>
    </source>
</evidence>
<sequence>MHARIEHLLGLRDGEPVAADVAEHVRLCPICAGELQRLSALREEMRALPQFEPPDLAWERIKAAIPEPADRRSRLRKVGYAAAAAAVVTLTVITLVAGHVDRRSGATTELATVEAPLPQIVPHVDELVAQSQQLEQLLQKLPERPRIERVSTAATIDTIEQRIQWLDFQLSNAPEADLSEEQSRQLWRERVELMDSLVKVRYAEAGALWF</sequence>